<evidence type="ECO:0000256" key="1">
    <source>
        <dbReference type="ARBA" id="ARBA00012417"/>
    </source>
</evidence>
<dbReference type="Gene3D" id="1.20.272.10">
    <property type="match status" value="1"/>
</dbReference>
<dbReference type="SUPFAM" id="SSF52540">
    <property type="entry name" value="P-loop containing nucleoside triphosphate hydrolases"/>
    <property type="match status" value="1"/>
</dbReference>
<dbReference type="AlphaFoldDB" id="A0A419DEI8"/>
<reference evidence="12 13" key="1">
    <citation type="journal article" date="2017" name="ISME J.">
        <title>Energy and carbon metabolisms in a deep terrestrial subsurface fluid microbial community.</title>
        <authorList>
            <person name="Momper L."/>
            <person name="Jungbluth S.P."/>
            <person name="Lee M.D."/>
            <person name="Amend J.P."/>
        </authorList>
    </citation>
    <scope>NUCLEOTIDE SEQUENCE [LARGE SCALE GENOMIC DNA]</scope>
    <source>
        <strain evidence="12">SURF_29</strain>
    </source>
</reference>
<dbReference type="GO" id="GO:0003677">
    <property type="term" value="F:DNA binding"/>
    <property type="evidence" value="ECO:0007669"/>
    <property type="project" value="InterPro"/>
</dbReference>
<dbReference type="InterPro" id="IPR008921">
    <property type="entry name" value="DNA_pol3_clamp-load_cplx_C"/>
</dbReference>
<gene>
    <name evidence="12" type="primary">holA</name>
    <name evidence="12" type="ORF">C4544_02340</name>
</gene>
<dbReference type="NCBIfam" id="TIGR01128">
    <property type="entry name" value="holA"/>
    <property type="match status" value="1"/>
</dbReference>
<dbReference type="Gene3D" id="3.40.50.300">
    <property type="entry name" value="P-loop containing nucleotide triphosphate hydrolases"/>
    <property type="match status" value="1"/>
</dbReference>
<comment type="similarity">
    <text evidence="7">Belongs to the DNA polymerase HolA subunit family.</text>
</comment>
<dbReference type="Proteomes" id="UP000285655">
    <property type="component" value="Unassembled WGS sequence"/>
</dbReference>
<dbReference type="InterPro" id="IPR005790">
    <property type="entry name" value="DNA_polIII_delta"/>
</dbReference>
<evidence type="ECO:0000256" key="6">
    <source>
        <dbReference type="ARBA" id="ARBA00022932"/>
    </source>
</evidence>
<dbReference type="InterPro" id="IPR048466">
    <property type="entry name" value="DNA_pol3_delta-like_C"/>
</dbReference>
<feature type="domain" description="DNA polymerase III delta subunit-like C-terminal" evidence="11">
    <location>
        <begin position="213"/>
        <end position="329"/>
    </location>
</feature>
<dbReference type="GO" id="GO:0009360">
    <property type="term" value="C:DNA polymerase III complex"/>
    <property type="evidence" value="ECO:0007669"/>
    <property type="project" value="InterPro"/>
</dbReference>
<dbReference type="PANTHER" id="PTHR34388">
    <property type="entry name" value="DNA POLYMERASE III SUBUNIT DELTA"/>
    <property type="match status" value="1"/>
</dbReference>
<dbReference type="EC" id="2.7.7.7" evidence="1"/>
<dbReference type="PANTHER" id="PTHR34388:SF1">
    <property type="entry name" value="DNA POLYMERASE III SUBUNIT DELTA"/>
    <property type="match status" value="1"/>
</dbReference>
<evidence type="ECO:0000313" key="13">
    <source>
        <dbReference type="Proteomes" id="UP000285655"/>
    </source>
</evidence>
<keyword evidence="6" id="KW-0239">DNA-directed DNA polymerase</keyword>
<comment type="caution">
    <text evidence="12">The sequence shown here is derived from an EMBL/GenBank/DDBJ whole genome shotgun (WGS) entry which is preliminary data.</text>
</comment>
<accession>A0A419DEI8</accession>
<dbReference type="Gene3D" id="1.10.8.60">
    <property type="match status" value="1"/>
</dbReference>
<evidence type="ECO:0000256" key="7">
    <source>
        <dbReference type="ARBA" id="ARBA00034754"/>
    </source>
</evidence>
<dbReference type="Pfam" id="PF06144">
    <property type="entry name" value="DNA_pol3_delta"/>
    <property type="match status" value="1"/>
</dbReference>
<name>A0A419DEI8_9BACT</name>
<dbReference type="GO" id="GO:0006261">
    <property type="term" value="P:DNA-templated DNA replication"/>
    <property type="evidence" value="ECO:0007669"/>
    <property type="project" value="TreeGrafter"/>
</dbReference>
<protein>
    <recommendedName>
        <fullName evidence="2">DNA polymerase III subunit delta</fullName>
        <ecNumber evidence="1">2.7.7.7</ecNumber>
    </recommendedName>
</protein>
<dbReference type="GO" id="GO:0003887">
    <property type="term" value="F:DNA-directed DNA polymerase activity"/>
    <property type="evidence" value="ECO:0007669"/>
    <property type="project" value="UniProtKB-KW"/>
</dbReference>
<evidence type="ECO:0000256" key="3">
    <source>
        <dbReference type="ARBA" id="ARBA00022679"/>
    </source>
</evidence>
<dbReference type="EMBL" id="QZJW01000017">
    <property type="protein sequence ID" value="RJO61551.1"/>
    <property type="molecule type" value="Genomic_DNA"/>
</dbReference>
<evidence type="ECO:0000259" key="10">
    <source>
        <dbReference type="Pfam" id="PF06144"/>
    </source>
</evidence>
<evidence type="ECO:0000313" key="12">
    <source>
        <dbReference type="EMBL" id="RJO61551.1"/>
    </source>
</evidence>
<evidence type="ECO:0000256" key="5">
    <source>
        <dbReference type="ARBA" id="ARBA00022705"/>
    </source>
</evidence>
<organism evidence="12 13">
    <name type="scientific">candidate division WS5 bacterium</name>
    <dbReference type="NCBI Taxonomy" id="2093353"/>
    <lineage>
        <taxon>Bacteria</taxon>
        <taxon>candidate division WS5</taxon>
    </lineage>
</organism>
<dbReference type="InterPro" id="IPR010372">
    <property type="entry name" value="DNA_pol3_delta_N"/>
</dbReference>
<keyword evidence="4 12" id="KW-0548">Nucleotidyltransferase</keyword>
<dbReference type="InterPro" id="IPR027417">
    <property type="entry name" value="P-loop_NTPase"/>
</dbReference>
<comment type="catalytic activity">
    <reaction evidence="8">
        <text>DNA(n) + a 2'-deoxyribonucleoside 5'-triphosphate = DNA(n+1) + diphosphate</text>
        <dbReference type="Rhea" id="RHEA:22508"/>
        <dbReference type="Rhea" id="RHEA-COMP:17339"/>
        <dbReference type="Rhea" id="RHEA-COMP:17340"/>
        <dbReference type="ChEBI" id="CHEBI:33019"/>
        <dbReference type="ChEBI" id="CHEBI:61560"/>
        <dbReference type="ChEBI" id="CHEBI:173112"/>
        <dbReference type="EC" id="2.7.7.7"/>
    </reaction>
</comment>
<feature type="domain" description="DNA polymerase III delta N-terminal" evidence="10">
    <location>
        <begin position="29"/>
        <end position="136"/>
    </location>
</feature>
<keyword evidence="3 12" id="KW-0808">Transferase</keyword>
<evidence type="ECO:0000256" key="2">
    <source>
        <dbReference type="ARBA" id="ARBA00017703"/>
    </source>
</evidence>
<evidence type="ECO:0000256" key="4">
    <source>
        <dbReference type="ARBA" id="ARBA00022695"/>
    </source>
</evidence>
<dbReference type="SUPFAM" id="SSF48019">
    <property type="entry name" value="post-AAA+ oligomerization domain-like"/>
    <property type="match status" value="1"/>
</dbReference>
<proteinExistence type="inferred from homology"/>
<feature type="region of interest" description="Disordered" evidence="9">
    <location>
        <begin position="1"/>
        <end position="20"/>
    </location>
</feature>
<sequence length="332" mass="37978">MRGTSEENKGRRTRDSLLPSMPKGSEMIYFVYGNDTYRIKKTIDAFRLKFEDSSKMNTSVFDGDYDMEKIRADVIAAPFLADKRLIIIKNLCSEKNLDAKKMGNILEGKPDSTVILFTEDREPDKRTALFKRLVKEKSKELNILEGSELTKWIKTEVEKSGGEIDVKEANILAGYYGGDLWQLGNEIRKLLSFNKKITEESIEKLSVSNINVKIFDFTDAITRKDKKKAFQILQSLLDSGENELYILSMIQWQMRNLALIYDLRSSSEREIASKAKMNPYTIQKTLPAVRKIDGADVIKKYYELIIQAENDIKTGAKDPDVALELLINKLTD</sequence>
<keyword evidence="5" id="KW-0235">DNA replication</keyword>
<evidence type="ECO:0000259" key="11">
    <source>
        <dbReference type="Pfam" id="PF21694"/>
    </source>
</evidence>
<feature type="compositionally biased region" description="Basic and acidic residues" evidence="9">
    <location>
        <begin position="1"/>
        <end position="15"/>
    </location>
</feature>
<evidence type="ECO:0000256" key="9">
    <source>
        <dbReference type="SAM" id="MobiDB-lite"/>
    </source>
</evidence>
<dbReference type="Pfam" id="PF21694">
    <property type="entry name" value="DNA_pol3_delta_C"/>
    <property type="match status" value="1"/>
</dbReference>
<evidence type="ECO:0000256" key="8">
    <source>
        <dbReference type="ARBA" id="ARBA00049244"/>
    </source>
</evidence>